<dbReference type="GO" id="GO:0006555">
    <property type="term" value="P:methionine metabolic process"/>
    <property type="evidence" value="ECO:0007669"/>
    <property type="project" value="InterPro"/>
</dbReference>
<keyword evidence="11" id="KW-1185">Reference proteome</keyword>
<evidence type="ECO:0000313" key="10">
    <source>
        <dbReference type="EMBL" id="MCR6097903.1"/>
    </source>
</evidence>
<evidence type="ECO:0000256" key="6">
    <source>
        <dbReference type="ARBA" id="ARBA00022827"/>
    </source>
</evidence>
<dbReference type="GO" id="GO:0008168">
    <property type="term" value="F:methyltransferase activity"/>
    <property type="evidence" value="ECO:0007669"/>
    <property type="project" value="UniProtKB-UniRule"/>
</dbReference>
<feature type="binding site" evidence="8">
    <location>
        <position position="201"/>
    </location>
    <ligand>
        <name>Zn(2+)</name>
        <dbReference type="ChEBI" id="CHEBI:29105"/>
    </ligand>
</feature>
<dbReference type="PANTHER" id="PTHR11103">
    <property type="entry name" value="SLR1189 PROTEIN"/>
    <property type="match status" value="1"/>
</dbReference>
<evidence type="ECO:0000259" key="9">
    <source>
        <dbReference type="PROSITE" id="PS50970"/>
    </source>
</evidence>
<dbReference type="RefSeq" id="WP_257822281.1">
    <property type="nucleotide sequence ID" value="NZ_JABXYM010000001.1"/>
</dbReference>
<reference evidence="10" key="1">
    <citation type="submission" date="2020-06" db="EMBL/GenBank/DDBJ databases">
        <title>Insight into the genomes of haloalkaliphilic bacilli from Kenyan soda lakes.</title>
        <authorList>
            <person name="Mwirichia R."/>
            <person name="Villamizar G.C."/>
            <person name="Poehlein A."/>
            <person name="Mugweru J."/>
            <person name="Kipnyargis A."/>
            <person name="Kiplimo D."/>
            <person name="Orwa P."/>
            <person name="Daniel R."/>
        </authorList>
    </citation>
    <scope>NUCLEOTIDE SEQUENCE</scope>
    <source>
        <strain evidence="10">B1096_S55</strain>
    </source>
</reference>
<keyword evidence="6" id="KW-0274">FAD</keyword>
<dbReference type="EC" id="1.5.1.20" evidence="10"/>
<dbReference type="SUPFAM" id="SSF82282">
    <property type="entry name" value="Homocysteine S-methyltransferase"/>
    <property type="match status" value="1"/>
</dbReference>
<feature type="binding site" evidence="8">
    <location>
        <position position="266"/>
    </location>
    <ligand>
        <name>Zn(2+)</name>
        <dbReference type="ChEBI" id="CHEBI:29105"/>
    </ligand>
</feature>
<dbReference type="NCBIfam" id="NF006396">
    <property type="entry name" value="PRK08645.1"/>
    <property type="match status" value="1"/>
</dbReference>
<dbReference type="InterPro" id="IPR036589">
    <property type="entry name" value="HCY_dom_sf"/>
</dbReference>
<dbReference type="CDD" id="cd00537">
    <property type="entry name" value="MTHFR"/>
    <property type="match status" value="1"/>
</dbReference>
<accession>A0A9Q4B3X6</accession>
<dbReference type="InterPro" id="IPR003726">
    <property type="entry name" value="HCY_dom"/>
</dbReference>
<protein>
    <submittedName>
        <fullName evidence="10">Bifunctional homocysteine S-methyltransferase/methylenetetrahydrofolate reductase</fullName>
        <ecNumber evidence="10">1.5.1.20</ecNumber>
        <ecNumber evidence="10">2.1.1.10</ecNumber>
    </submittedName>
</protein>
<comment type="cofactor">
    <cofactor evidence="1">
        <name>FAD</name>
        <dbReference type="ChEBI" id="CHEBI:57692"/>
    </cofactor>
</comment>
<evidence type="ECO:0000256" key="4">
    <source>
        <dbReference type="ARBA" id="ARBA00022630"/>
    </source>
</evidence>
<evidence type="ECO:0000256" key="8">
    <source>
        <dbReference type="PROSITE-ProRule" id="PRU00333"/>
    </source>
</evidence>
<feature type="domain" description="Hcy-binding" evidence="9">
    <location>
        <begin position="1"/>
        <end position="281"/>
    </location>
</feature>
<dbReference type="AlphaFoldDB" id="A0A9Q4B3X6"/>
<dbReference type="InterPro" id="IPR003171">
    <property type="entry name" value="Mehydrof_redctse-like"/>
</dbReference>
<comment type="cofactor">
    <cofactor evidence="8">
        <name>Zn(2+)</name>
        <dbReference type="ChEBI" id="CHEBI:29105"/>
    </cofactor>
</comment>
<dbReference type="FunFam" id="3.20.20.220:FF:000007">
    <property type="entry name" value="Bifunctional homocysteine S-methyltransferase/methylenetetrahydrofolate reductase"/>
    <property type="match status" value="1"/>
</dbReference>
<keyword evidence="7 10" id="KW-0560">Oxidoreductase</keyword>
<gene>
    <name evidence="10" type="ORF">HXA33_15305</name>
</gene>
<dbReference type="GO" id="GO:0004489">
    <property type="term" value="F:methylenetetrahydrofolate reductase [NAD(P)H] activity"/>
    <property type="evidence" value="ECO:0007669"/>
    <property type="project" value="UniProtKB-EC"/>
</dbReference>
<dbReference type="Gene3D" id="3.20.20.330">
    <property type="entry name" value="Homocysteine-binding-like domain"/>
    <property type="match status" value="1"/>
</dbReference>
<dbReference type="GO" id="GO:0046872">
    <property type="term" value="F:metal ion binding"/>
    <property type="evidence" value="ECO:0007669"/>
    <property type="project" value="UniProtKB-KW"/>
</dbReference>
<evidence type="ECO:0000313" key="11">
    <source>
        <dbReference type="Proteomes" id="UP001057753"/>
    </source>
</evidence>
<evidence type="ECO:0000256" key="2">
    <source>
        <dbReference type="ARBA" id="ARBA00004777"/>
    </source>
</evidence>
<keyword evidence="8" id="KW-0862">Zinc</keyword>
<comment type="pathway">
    <text evidence="2">One-carbon metabolism; tetrahydrofolate interconversion.</text>
</comment>
<evidence type="ECO:0000256" key="1">
    <source>
        <dbReference type="ARBA" id="ARBA00001974"/>
    </source>
</evidence>
<dbReference type="Proteomes" id="UP001057753">
    <property type="component" value="Unassembled WGS sequence"/>
</dbReference>
<dbReference type="Pfam" id="PF02574">
    <property type="entry name" value="S-methyl_trans"/>
    <property type="match status" value="1"/>
</dbReference>
<dbReference type="InterPro" id="IPR029041">
    <property type="entry name" value="FAD-linked_oxidoreductase-like"/>
</dbReference>
<sequence length="624" mass="68831">MALLDDLQQKILVGDGAMGTFLYQQGIHGCFELLNYDRPEKVLKVHQQYIEAGADIIQTNTYAANRLKLRRYQLEHLAEEINLKAVSIAREAAGDHTYVLGTIGGISNVHLTEFETEEVQASFKEQADVLLTAGVDGILLETFYNIDELSLILRYLRQQTKVPIIAQVTLGDIGVLQGGISLKAALDRLGEEGADVVGLNCRMGPHHMLRSLEELPLPLKTYLSVYPNASLPNVRDGRFFYQSNPHYFGKMTEELVAEGARLIGGCCGTTPDHVKAIKATVVSKGLMPVTSKPIKEKRAAAVSVTPPNVAHPLSDVSQNRQSVIVELDPPKSLSKTDEFLKGTKALKEAGADAVTLADNSLASARIDNLSLGVLMKQQTKARPLLHLACRDRNLIGLQSHLLGLHTLGIHDVLAITGDPAKVGDFPGASSVYDMASLDLIKFIKQLNEGISFSGKDLGEKTVFTVAGAFNANARYIDKEVKRLERKIKAGADYFMSQPVYSIAQLETVYEATKHLPVPIYIGIMPLVSSRNAEFLHNEVPGIILSDDVRKRMATCGKSKLEGEKEGLLLAKELIDEAKTYFNHIYLITPFLRYEMTVELTRYIQDMSEEESLIQGQHKTQQVKR</sequence>
<dbReference type="EC" id="2.1.1.10" evidence="10"/>
<feature type="binding site" evidence="8">
    <location>
        <position position="267"/>
    </location>
    <ligand>
        <name>Zn(2+)</name>
        <dbReference type="ChEBI" id="CHEBI:29105"/>
    </ligand>
</feature>
<evidence type="ECO:0000256" key="5">
    <source>
        <dbReference type="ARBA" id="ARBA00022679"/>
    </source>
</evidence>
<dbReference type="Pfam" id="PF02219">
    <property type="entry name" value="MTHFR"/>
    <property type="match status" value="1"/>
</dbReference>
<organism evidence="10 11">
    <name type="scientific">Salipaludibacillus agaradhaerens</name>
    <name type="common">Bacillus agaradhaerens</name>
    <dbReference type="NCBI Taxonomy" id="76935"/>
    <lineage>
        <taxon>Bacteria</taxon>
        <taxon>Bacillati</taxon>
        <taxon>Bacillota</taxon>
        <taxon>Bacilli</taxon>
        <taxon>Bacillales</taxon>
        <taxon>Bacillaceae</taxon>
    </lineage>
</organism>
<dbReference type="Gene3D" id="3.20.20.220">
    <property type="match status" value="1"/>
</dbReference>
<dbReference type="GO" id="GO:0032259">
    <property type="term" value="P:methylation"/>
    <property type="evidence" value="ECO:0007669"/>
    <property type="project" value="UniProtKB-KW"/>
</dbReference>
<dbReference type="SUPFAM" id="SSF51730">
    <property type="entry name" value="FAD-linked oxidoreductase"/>
    <property type="match status" value="1"/>
</dbReference>
<proteinExistence type="predicted"/>
<keyword evidence="5 8" id="KW-0808">Transferase</keyword>
<comment type="caution">
    <text evidence="10">The sequence shown here is derived from an EMBL/GenBank/DDBJ whole genome shotgun (WGS) entry which is preliminary data.</text>
</comment>
<keyword evidence="3 8" id="KW-0489">Methyltransferase</keyword>
<dbReference type="PROSITE" id="PS50970">
    <property type="entry name" value="HCY"/>
    <property type="match status" value="1"/>
</dbReference>
<keyword evidence="4" id="KW-0285">Flavoprotein</keyword>
<dbReference type="PANTHER" id="PTHR11103:SF18">
    <property type="entry name" value="SLR1189 PROTEIN"/>
    <property type="match status" value="1"/>
</dbReference>
<dbReference type="EMBL" id="JABXYM010000001">
    <property type="protein sequence ID" value="MCR6097903.1"/>
    <property type="molecule type" value="Genomic_DNA"/>
</dbReference>
<evidence type="ECO:0000256" key="7">
    <source>
        <dbReference type="ARBA" id="ARBA00023002"/>
    </source>
</evidence>
<evidence type="ECO:0000256" key="3">
    <source>
        <dbReference type="ARBA" id="ARBA00022603"/>
    </source>
</evidence>
<name>A0A9Q4B3X6_SALAG</name>
<keyword evidence="8" id="KW-0479">Metal-binding</keyword>